<evidence type="ECO:0000259" key="1">
    <source>
        <dbReference type="Pfam" id="PF13358"/>
    </source>
</evidence>
<organism evidence="2 3">
    <name type="scientific">Candidatus Thiomargarita nelsonii</name>
    <dbReference type="NCBI Taxonomy" id="1003181"/>
    <lineage>
        <taxon>Bacteria</taxon>
        <taxon>Pseudomonadati</taxon>
        <taxon>Pseudomonadota</taxon>
        <taxon>Gammaproteobacteria</taxon>
        <taxon>Thiotrichales</taxon>
        <taxon>Thiotrichaceae</taxon>
        <taxon>Thiomargarita</taxon>
    </lineage>
</organism>
<keyword evidence="3" id="KW-1185">Reference proteome</keyword>
<protein>
    <submittedName>
        <fullName evidence="2">Transposase</fullName>
    </submittedName>
</protein>
<proteinExistence type="predicted"/>
<dbReference type="Proteomes" id="UP000076962">
    <property type="component" value="Unassembled WGS sequence"/>
</dbReference>
<feature type="domain" description="Tc1-like transposase DDE" evidence="1">
    <location>
        <begin position="5"/>
        <end position="96"/>
    </location>
</feature>
<dbReference type="InterPro" id="IPR036397">
    <property type="entry name" value="RNaseH_sf"/>
</dbReference>
<dbReference type="GO" id="GO:0003676">
    <property type="term" value="F:nucleic acid binding"/>
    <property type="evidence" value="ECO:0007669"/>
    <property type="project" value="InterPro"/>
</dbReference>
<reference evidence="2 3" key="1">
    <citation type="submission" date="2016-05" db="EMBL/GenBank/DDBJ databases">
        <title>Single-cell genome of chain-forming Candidatus Thiomargarita nelsonii and comparison to other large sulfur-oxidizing bacteria.</title>
        <authorList>
            <person name="Winkel M."/>
            <person name="Salman V."/>
            <person name="Woyke T."/>
            <person name="Schulz-Vogt H."/>
            <person name="Richter M."/>
            <person name="Flood B."/>
            <person name="Bailey J."/>
            <person name="Amann R."/>
            <person name="Mussmann M."/>
        </authorList>
    </citation>
    <scope>NUCLEOTIDE SEQUENCE [LARGE SCALE GENOMIC DNA]</scope>
    <source>
        <strain evidence="2 3">THI036</strain>
    </source>
</reference>
<dbReference type="AlphaFoldDB" id="A0A176RWA1"/>
<evidence type="ECO:0000313" key="3">
    <source>
        <dbReference type="Proteomes" id="UP000076962"/>
    </source>
</evidence>
<accession>A0A176RWA1</accession>
<comment type="caution">
    <text evidence="2">The sequence shown here is derived from an EMBL/GenBank/DDBJ whole genome shotgun (WGS) entry which is preliminary data.</text>
</comment>
<dbReference type="Gene3D" id="3.30.420.10">
    <property type="entry name" value="Ribonuclease H-like superfamily/Ribonuclease H"/>
    <property type="match status" value="1"/>
</dbReference>
<gene>
    <name evidence="2" type="ORF">THIOM_004334</name>
</gene>
<dbReference type="EMBL" id="LUTY01002586">
    <property type="protein sequence ID" value="OAD19995.1"/>
    <property type="molecule type" value="Genomic_DNA"/>
</dbReference>
<name>A0A176RWA1_9GAMM</name>
<dbReference type="Pfam" id="PF13358">
    <property type="entry name" value="DDE_3"/>
    <property type="match status" value="1"/>
</dbReference>
<sequence length="116" mass="13689">MNPASFDCTVDSDVVIACFDKFSEINSGKKRIVILDNASIHTRYKFIENIDKWEKKGVFLKFLPTYSPELNIIEMLWRFIKYWWLPFEAYSSFDNLVNEVENILRNIGSMFKIGFS</sequence>
<evidence type="ECO:0000313" key="2">
    <source>
        <dbReference type="EMBL" id="OAD19995.1"/>
    </source>
</evidence>
<dbReference type="InterPro" id="IPR038717">
    <property type="entry name" value="Tc1-like_DDE_dom"/>
</dbReference>